<dbReference type="Proteomes" id="UP000317496">
    <property type="component" value="Chromosome"/>
</dbReference>
<dbReference type="Gene3D" id="1.10.10.10">
    <property type="entry name" value="Winged helix-like DNA-binding domain superfamily/Winged helix DNA-binding domain"/>
    <property type="match status" value="1"/>
</dbReference>
<dbReference type="InterPro" id="IPR008920">
    <property type="entry name" value="TF_FadR/GntR_C"/>
</dbReference>
<dbReference type="InterPro" id="IPR036388">
    <property type="entry name" value="WH-like_DNA-bd_sf"/>
</dbReference>
<evidence type="ECO:0000256" key="1">
    <source>
        <dbReference type="ARBA" id="ARBA00023015"/>
    </source>
</evidence>
<sequence>MGDEKTKADIRDLAAEAGSLTESAYRNIRADIIAGRLPPGTKLQIDDLKSRYGLSASPLREGLARLISQGFVSAESQRGFRVAAMSAEDLADITLARQVVEPAALKRAIERGDDAWEGAILAAYHRLDRYVARKEGQTLENFTEFSDLHKGFHVALIAACGSPRLLDEQSRLYDQAERYRQGMMQNFMVIGHGVLMREHKQLMDMVLARDADAACASLQHHLGHTYEFCYGEDAAANARQTAPP</sequence>
<feature type="domain" description="HTH gntR-type" evidence="4">
    <location>
        <begin position="18"/>
        <end position="85"/>
    </location>
</feature>
<name>A0A516H2S0_9PROT</name>
<dbReference type="InterPro" id="IPR000524">
    <property type="entry name" value="Tscrpt_reg_HTH_GntR"/>
</dbReference>
<dbReference type="InterPro" id="IPR036390">
    <property type="entry name" value="WH_DNA-bd_sf"/>
</dbReference>
<dbReference type="PROSITE" id="PS50949">
    <property type="entry name" value="HTH_GNTR"/>
    <property type="match status" value="1"/>
</dbReference>
<accession>A0A516H2S0</accession>
<proteinExistence type="predicted"/>
<evidence type="ECO:0000256" key="2">
    <source>
        <dbReference type="ARBA" id="ARBA00023125"/>
    </source>
</evidence>
<evidence type="ECO:0000313" key="5">
    <source>
        <dbReference type="EMBL" id="QDO98067.1"/>
    </source>
</evidence>
<dbReference type="SUPFAM" id="SSF46785">
    <property type="entry name" value="Winged helix' DNA-binding domain"/>
    <property type="match status" value="1"/>
</dbReference>
<organism evidence="5 6">
    <name type="scientific">Ferrovibrio terrae</name>
    <dbReference type="NCBI Taxonomy" id="2594003"/>
    <lineage>
        <taxon>Bacteria</taxon>
        <taxon>Pseudomonadati</taxon>
        <taxon>Pseudomonadota</taxon>
        <taxon>Alphaproteobacteria</taxon>
        <taxon>Rhodospirillales</taxon>
        <taxon>Rhodospirillaceae</taxon>
        <taxon>Ferrovibrio</taxon>
    </lineage>
</organism>
<dbReference type="PANTHER" id="PTHR43537:SF20">
    <property type="entry name" value="HTH-TYPE TRANSCRIPTIONAL REPRESSOR GLAR"/>
    <property type="match status" value="1"/>
</dbReference>
<dbReference type="SMART" id="SM00345">
    <property type="entry name" value="HTH_GNTR"/>
    <property type="match status" value="1"/>
</dbReference>
<dbReference type="EMBL" id="CP041636">
    <property type="protein sequence ID" value="QDO98067.1"/>
    <property type="molecule type" value="Genomic_DNA"/>
</dbReference>
<dbReference type="Gene3D" id="1.20.120.530">
    <property type="entry name" value="GntR ligand-binding domain-like"/>
    <property type="match status" value="1"/>
</dbReference>
<dbReference type="SUPFAM" id="SSF48008">
    <property type="entry name" value="GntR ligand-binding domain-like"/>
    <property type="match status" value="1"/>
</dbReference>
<evidence type="ECO:0000313" key="6">
    <source>
        <dbReference type="Proteomes" id="UP000317496"/>
    </source>
</evidence>
<dbReference type="AlphaFoldDB" id="A0A516H2S0"/>
<dbReference type="OrthoDB" id="8638122at2"/>
<dbReference type="KEGG" id="fer:FNB15_12650"/>
<dbReference type="GO" id="GO:0003700">
    <property type="term" value="F:DNA-binding transcription factor activity"/>
    <property type="evidence" value="ECO:0007669"/>
    <property type="project" value="InterPro"/>
</dbReference>
<gene>
    <name evidence="5" type="ORF">FNB15_12650</name>
</gene>
<evidence type="ECO:0000259" key="4">
    <source>
        <dbReference type="PROSITE" id="PS50949"/>
    </source>
</evidence>
<reference evidence="5 6" key="1">
    <citation type="submission" date="2019-07" db="EMBL/GenBank/DDBJ databases">
        <title>Genome sequencing for Ferrovibrio sp. K5.</title>
        <authorList>
            <person name="Park S.-J."/>
        </authorList>
    </citation>
    <scope>NUCLEOTIDE SEQUENCE [LARGE SCALE GENOMIC DNA]</scope>
    <source>
        <strain evidence="5 6">K5</strain>
    </source>
</reference>
<dbReference type="InterPro" id="IPR011711">
    <property type="entry name" value="GntR_C"/>
</dbReference>
<keyword evidence="6" id="KW-1185">Reference proteome</keyword>
<evidence type="ECO:0000256" key="3">
    <source>
        <dbReference type="ARBA" id="ARBA00023163"/>
    </source>
</evidence>
<protein>
    <submittedName>
        <fullName evidence="5">FCD domain-containing protein</fullName>
    </submittedName>
</protein>
<dbReference type="Pfam" id="PF07729">
    <property type="entry name" value="FCD"/>
    <property type="match status" value="1"/>
</dbReference>
<dbReference type="Pfam" id="PF00392">
    <property type="entry name" value="GntR"/>
    <property type="match status" value="1"/>
</dbReference>
<dbReference type="PANTHER" id="PTHR43537">
    <property type="entry name" value="TRANSCRIPTIONAL REGULATOR, GNTR FAMILY"/>
    <property type="match status" value="1"/>
</dbReference>
<keyword evidence="2" id="KW-0238">DNA-binding</keyword>
<keyword evidence="3" id="KW-0804">Transcription</keyword>
<dbReference type="SMART" id="SM00895">
    <property type="entry name" value="FCD"/>
    <property type="match status" value="1"/>
</dbReference>
<keyword evidence="1" id="KW-0805">Transcription regulation</keyword>
<dbReference type="GO" id="GO:0003677">
    <property type="term" value="F:DNA binding"/>
    <property type="evidence" value="ECO:0007669"/>
    <property type="project" value="UniProtKB-KW"/>
</dbReference>
<dbReference type="CDD" id="cd07377">
    <property type="entry name" value="WHTH_GntR"/>
    <property type="match status" value="1"/>
</dbReference>
<dbReference type="RefSeq" id="WP_144069048.1">
    <property type="nucleotide sequence ID" value="NZ_CP041636.1"/>
</dbReference>